<evidence type="ECO:0000256" key="3">
    <source>
        <dbReference type="ARBA" id="ARBA00023242"/>
    </source>
</evidence>
<dbReference type="Proteomes" id="UP000000539">
    <property type="component" value="Chromosome 25"/>
</dbReference>
<evidence type="ECO:0000256" key="2">
    <source>
        <dbReference type="ARBA" id="ARBA00008352"/>
    </source>
</evidence>
<feature type="compositionally biased region" description="Acidic residues" evidence="4">
    <location>
        <begin position="242"/>
        <end position="259"/>
    </location>
</feature>
<dbReference type="PANTHER" id="PTHR15367">
    <property type="entry name" value="DNA-DIRECTED RNA POLYMERASE III"/>
    <property type="match status" value="1"/>
</dbReference>
<evidence type="ECO:0000256" key="4">
    <source>
        <dbReference type="SAM" id="MobiDB-lite"/>
    </source>
</evidence>
<keyword evidence="3" id="KW-0539">Nucleus</keyword>
<feature type="region of interest" description="Disordered" evidence="4">
    <location>
        <begin position="53"/>
        <end position="119"/>
    </location>
</feature>
<dbReference type="GO" id="GO:0006383">
    <property type="term" value="P:transcription by RNA polymerase III"/>
    <property type="evidence" value="ECO:0007669"/>
    <property type="project" value="InterPro"/>
</dbReference>
<dbReference type="GeneTree" id="ENSGT01120000272285"/>
<protein>
    <submittedName>
        <fullName evidence="5">RNA polymerase III subunit GL</fullName>
    </submittedName>
</protein>
<dbReference type="GO" id="GO:0005634">
    <property type="term" value="C:nucleus"/>
    <property type="evidence" value="ECO:0007669"/>
    <property type="project" value="UniProtKB-SubCell"/>
</dbReference>
<dbReference type="OrthoDB" id="5377312at2759"/>
<accession>A0A8V1AFA5</accession>
<proteinExistence type="inferred from homology"/>
<reference evidence="5" key="3">
    <citation type="submission" date="2025-09" db="UniProtKB">
        <authorList>
            <consortium name="Ensembl"/>
        </authorList>
    </citation>
    <scope>IDENTIFICATION</scope>
    <source>
        <strain evidence="5">broiler</strain>
    </source>
</reference>
<reference evidence="5" key="2">
    <citation type="submission" date="2025-08" db="UniProtKB">
        <authorList>
            <consortium name="Ensembl"/>
        </authorList>
    </citation>
    <scope>IDENTIFICATION</scope>
    <source>
        <strain evidence="5">broiler</strain>
    </source>
</reference>
<dbReference type="Pfam" id="PF11705">
    <property type="entry name" value="RNA_pol_3_Rpc31"/>
    <property type="match status" value="1"/>
</dbReference>
<reference evidence="5" key="1">
    <citation type="submission" date="2020-11" db="EMBL/GenBank/DDBJ databases">
        <title>Gallus gallus (Chicken) genome, bGalGal1, GRCg7b, maternal haplotype autosomes + Z &amp; W.</title>
        <authorList>
            <person name="Warren W."/>
            <person name="Formenti G."/>
            <person name="Fedrigo O."/>
            <person name="Haase B."/>
            <person name="Mountcastle J."/>
            <person name="Balacco J."/>
            <person name="Tracey A."/>
            <person name="Schneider V."/>
            <person name="Okimoto R."/>
            <person name="Cheng H."/>
            <person name="Hawken R."/>
            <person name="Howe K."/>
            <person name="Jarvis E.D."/>
        </authorList>
    </citation>
    <scope>NUCLEOTIDE SEQUENCE [LARGE SCALE GENOMIC DNA]</scope>
    <source>
        <strain evidence="5">Broiler</strain>
    </source>
</reference>
<dbReference type="AlphaFoldDB" id="A0A8V1AFA5"/>
<feature type="compositionally biased region" description="Basic and acidic residues" evidence="4">
    <location>
        <begin position="181"/>
        <end position="200"/>
    </location>
</feature>
<comment type="similarity">
    <text evidence="2">Belongs to the eukaryotic RPC7 RNA polymerase subunit family.</text>
</comment>
<name>A0A8V1AFA5_CHICK</name>
<evidence type="ECO:0000313" key="5">
    <source>
        <dbReference type="Ensembl" id="ENSGALP00010042794.1"/>
    </source>
</evidence>
<dbReference type="InterPro" id="IPR024661">
    <property type="entry name" value="RNA_pol_III_Rpc31"/>
</dbReference>
<sequence length="259" mass="29062">MGQQGWGAQWGWGWWGGGDWGAQRCPHPIGPPRVLIPPPHVYPIASPTFPPPHPLLPPPIYPPRAAPPPPPFSPSAPQRPPPAPHGVPWPRSGPWGADVQHGGGGHREGRRAAAPHPAALPALPDIERYSDKYQLSSPIDGAIEWNPDWRRFPRELKIRVRRLRKGRSCAPPPRTAPRPPPPDKEETIKKLEHLEKKEEEVTSEEEEKEEEEEGEGRDEEGEEYDEEEHEEETDYIMSYFDNGEDFGADSDDNGDEAVY</sequence>
<dbReference type="Ensembl" id="ENSGALT00010069529.1">
    <property type="protein sequence ID" value="ENSGALP00010042794.1"/>
    <property type="gene ID" value="ENSGALG00010028727.1"/>
</dbReference>
<organism evidence="5 6">
    <name type="scientific">Gallus gallus</name>
    <name type="common">Chicken</name>
    <dbReference type="NCBI Taxonomy" id="9031"/>
    <lineage>
        <taxon>Eukaryota</taxon>
        <taxon>Metazoa</taxon>
        <taxon>Chordata</taxon>
        <taxon>Craniata</taxon>
        <taxon>Vertebrata</taxon>
        <taxon>Euteleostomi</taxon>
        <taxon>Archelosauria</taxon>
        <taxon>Archosauria</taxon>
        <taxon>Dinosauria</taxon>
        <taxon>Saurischia</taxon>
        <taxon>Theropoda</taxon>
        <taxon>Coelurosauria</taxon>
        <taxon>Aves</taxon>
        <taxon>Neognathae</taxon>
        <taxon>Galloanserae</taxon>
        <taxon>Galliformes</taxon>
        <taxon>Phasianidae</taxon>
        <taxon>Phasianinae</taxon>
        <taxon>Gallus</taxon>
    </lineage>
</organism>
<evidence type="ECO:0000256" key="1">
    <source>
        <dbReference type="ARBA" id="ARBA00004123"/>
    </source>
</evidence>
<feature type="compositionally biased region" description="Pro residues" evidence="4">
    <location>
        <begin position="170"/>
        <end position="180"/>
    </location>
</feature>
<comment type="subcellular location">
    <subcellularLocation>
        <location evidence="1">Nucleus</location>
    </subcellularLocation>
</comment>
<gene>
    <name evidence="5" type="primary">POLR3GL</name>
</gene>
<evidence type="ECO:0000313" key="6">
    <source>
        <dbReference type="Proteomes" id="UP000000539"/>
    </source>
</evidence>
<feature type="region of interest" description="Disordered" evidence="4">
    <location>
        <begin position="162"/>
        <end position="259"/>
    </location>
</feature>
<feature type="compositionally biased region" description="Pro residues" evidence="4">
    <location>
        <begin position="53"/>
        <end position="87"/>
    </location>
</feature>
<feature type="compositionally biased region" description="Acidic residues" evidence="4">
    <location>
        <begin position="201"/>
        <end position="234"/>
    </location>
</feature>
<keyword evidence="6" id="KW-1185">Reference proteome</keyword>
<dbReference type="PANTHER" id="PTHR15367:SF4">
    <property type="entry name" value="DNA-DIRECTED RNA POLYMERASE III SUBUNIT RPC7-LIKE"/>
    <property type="match status" value="1"/>
</dbReference>